<dbReference type="Gene3D" id="3.40.50.20">
    <property type="match status" value="1"/>
</dbReference>
<sequence length="221" mass="24498">MSKKLVIFGVGEQAEVIQYYFDKHSDYEIAAFTVDGEHVSEDSFWGKPVIEAEEISQQFSPDTHDAYVAIGYNKLNHLRAEKYHWMKGLGYSLANYISEKATVLTDKIGDNVLILEENTIQPFVEVGNNVVLWSGNHIGHHTIIRDHVFVASHIVCSGGVDIGEYSFLGVNATLRDHITIGPKNIIGAGAILLKSTGENEVYPGKHTDKIEGLEATSLKRI</sequence>
<organism evidence="4 5">
    <name type="scientific">Temperatibacter marinus</name>
    <dbReference type="NCBI Taxonomy" id="1456591"/>
    <lineage>
        <taxon>Bacteria</taxon>
        <taxon>Pseudomonadati</taxon>
        <taxon>Pseudomonadota</taxon>
        <taxon>Alphaproteobacteria</taxon>
        <taxon>Kordiimonadales</taxon>
        <taxon>Temperatibacteraceae</taxon>
        <taxon>Temperatibacter</taxon>
    </lineage>
</organism>
<dbReference type="EMBL" id="CP123872">
    <property type="protein sequence ID" value="WND03210.1"/>
    <property type="molecule type" value="Genomic_DNA"/>
</dbReference>
<keyword evidence="5" id="KW-1185">Reference proteome</keyword>
<evidence type="ECO:0000259" key="3">
    <source>
        <dbReference type="Pfam" id="PF17836"/>
    </source>
</evidence>
<evidence type="ECO:0000256" key="1">
    <source>
        <dbReference type="ARBA" id="ARBA00007274"/>
    </source>
</evidence>
<dbReference type="NCBIfam" id="TIGR03570">
    <property type="entry name" value="NeuD_NnaD"/>
    <property type="match status" value="1"/>
</dbReference>
<reference evidence="4" key="1">
    <citation type="submission" date="2023-04" db="EMBL/GenBank/DDBJ databases">
        <title>Complete genome sequence of Temperatibacter marinus.</title>
        <authorList>
            <person name="Rong J.-C."/>
            <person name="Yi M.-L."/>
            <person name="Zhao Q."/>
        </authorList>
    </citation>
    <scope>NUCLEOTIDE SEQUENCE</scope>
    <source>
        <strain evidence="4">NBRC 110045</strain>
    </source>
</reference>
<evidence type="ECO:0000256" key="2">
    <source>
        <dbReference type="PIRSR" id="PIRSR620019-2"/>
    </source>
</evidence>
<feature type="binding site" evidence="2">
    <location>
        <position position="71"/>
    </location>
    <ligand>
        <name>substrate</name>
    </ligand>
</feature>
<dbReference type="CDD" id="cd03360">
    <property type="entry name" value="LbH_AT_putative"/>
    <property type="match status" value="1"/>
</dbReference>
<dbReference type="KEGG" id="tmk:QGN29_02360"/>
<dbReference type="RefSeq" id="WP_310799059.1">
    <property type="nucleotide sequence ID" value="NZ_CP123872.1"/>
</dbReference>
<dbReference type="SUPFAM" id="SSF51161">
    <property type="entry name" value="Trimeric LpxA-like enzymes"/>
    <property type="match status" value="1"/>
</dbReference>
<dbReference type="Pfam" id="PF17836">
    <property type="entry name" value="PglD_N"/>
    <property type="match status" value="1"/>
</dbReference>
<dbReference type="InterPro" id="IPR050179">
    <property type="entry name" value="Trans_hexapeptide_repeat"/>
</dbReference>
<dbReference type="InterPro" id="IPR020019">
    <property type="entry name" value="AcTrfase_PglD-like"/>
</dbReference>
<dbReference type="InterPro" id="IPR041561">
    <property type="entry name" value="PglD_N"/>
</dbReference>
<name>A0AA52EEG2_9PROT</name>
<evidence type="ECO:0000313" key="4">
    <source>
        <dbReference type="EMBL" id="WND03210.1"/>
    </source>
</evidence>
<proteinExistence type="inferred from homology"/>
<feature type="domain" description="PglD N-terminal" evidence="3">
    <location>
        <begin position="4"/>
        <end position="76"/>
    </location>
</feature>
<evidence type="ECO:0000313" key="5">
    <source>
        <dbReference type="Proteomes" id="UP001268683"/>
    </source>
</evidence>
<dbReference type="InterPro" id="IPR001451">
    <property type="entry name" value="Hexapep"/>
</dbReference>
<dbReference type="AlphaFoldDB" id="A0AA52EEG2"/>
<accession>A0AA52EEG2</accession>
<gene>
    <name evidence="4" type="ORF">QGN29_02360</name>
</gene>
<dbReference type="Gene3D" id="2.160.10.10">
    <property type="entry name" value="Hexapeptide repeat proteins"/>
    <property type="match status" value="1"/>
</dbReference>
<comment type="similarity">
    <text evidence="1">Belongs to the transferase hexapeptide repeat family.</text>
</comment>
<dbReference type="PANTHER" id="PTHR43300:SF4">
    <property type="entry name" value="ACYL-[ACYL-CARRIER-PROTEIN]--UDP-N-ACETYLGLUCOSAMINE O-ACYLTRANSFERASE"/>
    <property type="match status" value="1"/>
</dbReference>
<dbReference type="InterPro" id="IPR011004">
    <property type="entry name" value="Trimer_LpxA-like_sf"/>
</dbReference>
<protein>
    <submittedName>
        <fullName evidence="4">Acetyltransferase</fullName>
    </submittedName>
</protein>
<dbReference type="Proteomes" id="UP001268683">
    <property type="component" value="Chromosome"/>
</dbReference>
<dbReference type="PANTHER" id="PTHR43300">
    <property type="entry name" value="ACETYLTRANSFERASE"/>
    <property type="match status" value="1"/>
</dbReference>
<dbReference type="Pfam" id="PF00132">
    <property type="entry name" value="Hexapep"/>
    <property type="match status" value="1"/>
</dbReference>